<sequence>MSSFDLEDSPLPEGCAPPEEGCCPAPPEPEVGGPPAWEPCVPGDAPGGETGISFPRSPRTLDPPPPGPPPGPPPEEDFPEPDSPSFGAGLSLKRV</sequence>
<protein>
    <submittedName>
        <fullName evidence="2">Uncharacterized protein</fullName>
    </submittedName>
</protein>
<dbReference type="EMBL" id="NPDP01000044">
    <property type="protein sequence ID" value="PJZ28245.1"/>
    <property type="molecule type" value="Genomic_DNA"/>
</dbReference>
<reference evidence="2 3" key="1">
    <citation type="submission" date="2017-07" db="EMBL/GenBank/DDBJ databases">
        <title>Leptospira spp. isolated from tropical soils.</title>
        <authorList>
            <person name="Thibeaux R."/>
            <person name="Iraola G."/>
            <person name="Ferres I."/>
            <person name="Bierque E."/>
            <person name="Girault D."/>
            <person name="Soupe-Gilbert M.-E."/>
            <person name="Picardeau M."/>
            <person name="Goarant C."/>
        </authorList>
    </citation>
    <scope>NUCLEOTIDE SEQUENCE [LARGE SCALE GENOMIC DNA]</scope>
    <source>
        <strain evidence="2 3">JW2-C-B1</strain>
    </source>
</reference>
<evidence type="ECO:0000313" key="3">
    <source>
        <dbReference type="Proteomes" id="UP000231919"/>
    </source>
</evidence>
<accession>A0ABX4N4K8</accession>
<evidence type="ECO:0000313" key="2">
    <source>
        <dbReference type="EMBL" id="PJZ28245.1"/>
    </source>
</evidence>
<feature type="compositionally biased region" description="Low complexity" evidence="1">
    <location>
        <begin position="11"/>
        <end position="23"/>
    </location>
</feature>
<dbReference type="Proteomes" id="UP000231919">
    <property type="component" value="Unassembled WGS sequence"/>
</dbReference>
<comment type="caution">
    <text evidence="2">The sequence shown here is derived from an EMBL/GenBank/DDBJ whole genome shotgun (WGS) entry which is preliminary data.</text>
</comment>
<feature type="compositionally biased region" description="Low complexity" evidence="1">
    <location>
        <begin position="30"/>
        <end position="39"/>
    </location>
</feature>
<evidence type="ECO:0000256" key="1">
    <source>
        <dbReference type="SAM" id="MobiDB-lite"/>
    </source>
</evidence>
<organism evidence="2 3">
    <name type="scientific">Leptospira kmetyi</name>
    <dbReference type="NCBI Taxonomy" id="408139"/>
    <lineage>
        <taxon>Bacteria</taxon>
        <taxon>Pseudomonadati</taxon>
        <taxon>Spirochaetota</taxon>
        <taxon>Spirochaetia</taxon>
        <taxon>Leptospirales</taxon>
        <taxon>Leptospiraceae</taxon>
        <taxon>Leptospira</taxon>
    </lineage>
</organism>
<feature type="compositionally biased region" description="Acidic residues" evidence="1">
    <location>
        <begin position="1"/>
        <end position="10"/>
    </location>
</feature>
<feature type="region of interest" description="Disordered" evidence="1">
    <location>
        <begin position="1"/>
        <end position="95"/>
    </location>
</feature>
<name>A0ABX4N4K8_9LEPT</name>
<keyword evidence="3" id="KW-1185">Reference proteome</keyword>
<feature type="compositionally biased region" description="Pro residues" evidence="1">
    <location>
        <begin position="61"/>
        <end position="73"/>
    </location>
</feature>
<gene>
    <name evidence="2" type="ORF">CH378_18945</name>
</gene>
<proteinExistence type="predicted"/>